<dbReference type="PANTHER" id="PTHR30383:SF27">
    <property type="entry name" value="SPORE GERMINATION LIPASE LIPC"/>
    <property type="match status" value="1"/>
</dbReference>
<dbReference type="AlphaFoldDB" id="A0A554A119"/>
<dbReference type="SUPFAM" id="SSF52266">
    <property type="entry name" value="SGNH hydrolase"/>
    <property type="match status" value="1"/>
</dbReference>
<dbReference type="Proteomes" id="UP000318521">
    <property type="component" value="Unassembled WGS sequence"/>
</dbReference>
<dbReference type="RefSeq" id="WP_143847886.1">
    <property type="nucleotide sequence ID" value="NZ_VLXZ01000003.1"/>
</dbReference>
<reference evidence="2 3" key="1">
    <citation type="submission" date="2019-07" db="EMBL/GenBank/DDBJ databases">
        <authorList>
            <person name="Park Y.J."/>
            <person name="Jeong S.E."/>
            <person name="Jung H.S."/>
        </authorList>
    </citation>
    <scope>NUCLEOTIDE SEQUENCE [LARGE SCALE GENOMIC DNA]</scope>
    <source>
        <strain evidence="3">P16(2019)</strain>
    </source>
</reference>
<dbReference type="EMBL" id="VLXZ01000003">
    <property type="protein sequence ID" value="TSB47387.1"/>
    <property type="molecule type" value="Genomic_DNA"/>
</dbReference>
<evidence type="ECO:0000313" key="2">
    <source>
        <dbReference type="EMBL" id="TSB47387.1"/>
    </source>
</evidence>
<sequence>MDNKQERILFTVYCAMYTYLAIGDSLTTGRGSNRGGFVPIYRQMIAQQLHQPVHLRYLAKSGLTCKQIVRLTARHTSKKKIFHANIITVTAGGNDLLAALWQLQRDQSAEMLINTSKQINHCLHELVHHICEIKKSCESPYMIRVFNIYNPIPGIPLLDRQLSQFNRSLYSLERNRHVEIVNIGSLFYGKHEEYLSSDRIHPNQSGYNMMAEAAIQTGLYPL</sequence>
<dbReference type="OrthoDB" id="26855at2"/>
<organism evidence="2 3">
    <name type="scientific">Alkalicoccobacillus porphyridii</name>
    <dbReference type="NCBI Taxonomy" id="2597270"/>
    <lineage>
        <taxon>Bacteria</taxon>
        <taxon>Bacillati</taxon>
        <taxon>Bacillota</taxon>
        <taxon>Bacilli</taxon>
        <taxon>Bacillales</taxon>
        <taxon>Bacillaceae</taxon>
        <taxon>Alkalicoccobacillus</taxon>
    </lineage>
</organism>
<dbReference type="InterPro" id="IPR013830">
    <property type="entry name" value="SGNH_hydro"/>
</dbReference>
<dbReference type="PANTHER" id="PTHR30383">
    <property type="entry name" value="THIOESTERASE 1/PROTEASE 1/LYSOPHOSPHOLIPASE L1"/>
    <property type="match status" value="1"/>
</dbReference>
<proteinExistence type="predicted"/>
<evidence type="ECO:0000313" key="3">
    <source>
        <dbReference type="Proteomes" id="UP000318521"/>
    </source>
</evidence>
<dbReference type="Pfam" id="PF13472">
    <property type="entry name" value="Lipase_GDSL_2"/>
    <property type="match status" value="1"/>
</dbReference>
<gene>
    <name evidence="2" type="ORF">FN960_06520</name>
</gene>
<protein>
    <submittedName>
        <fullName evidence="2">Spore gernimation protein</fullName>
    </submittedName>
</protein>
<dbReference type="InterPro" id="IPR051532">
    <property type="entry name" value="Ester_Hydrolysis_Enzymes"/>
</dbReference>
<name>A0A554A119_9BACI</name>
<evidence type="ECO:0000259" key="1">
    <source>
        <dbReference type="Pfam" id="PF13472"/>
    </source>
</evidence>
<dbReference type="Gene3D" id="3.40.50.1110">
    <property type="entry name" value="SGNH hydrolase"/>
    <property type="match status" value="1"/>
</dbReference>
<feature type="domain" description="SGNH hydrolase-type esterase" evidence="1">
    <location>
        <begin position="21"/>
        <end position="207"/>
    </location>
</feature>
<dbReference type="GO" id="GO:0004622">
    <property type="term" value="F:phosphatidylcholine lysophospholipase activity"/>
    <property type="evidence" value="ECO:0007669"/>
    <property type="project" value="TreeGrafter"/>
</dbReference>
<accession>A0A554A119</accession>
<dbReference type="InterPro" id="IPR036514">
    <property type="entry name" value="SGNH_hydro_sf"/>
</dbReference>
<comment type="caution">
    <text evidence="2">The sequence shown here is derived from an EMBL/GenBank/DDBJ whole genome shotgun (WGS) entry which is preliminary data.</text>
</comment>
<keyword evidence="3" id="KW-1185">Reference proteome</keyword>